<accession>A0A9N9DCF9</accession>
<dbReference type="EMBL" id="CAJVPY010005076">
    <property type="protein sequence ID" value="CAG8634838.1"/>
    <property type="molecule type" value="Genomic_DNA"/>
</dbReference>
<reference evidence="1" key="1">
    <citation type="submission" date="2021-06" db="EMBL/GenBank/DDBJ databases">
        <authorList>
            <person name="Kallberg Y."/>
            <person name="Tangrot J."/>
            <person name="Rosling A."/>
        </authorList>
    </citation>
    <scope>NUCLEOTIDE SEQUENCE</scope>
    <source>
        <strain evidence="1">MA453B</strain>
    </source>
</reference>
<protein>
    <submittedName>
        <fullName evidence="1">27114_t:CDS:1</fullName>
    </submittedName>
</protein>
<dbReference type="AlphaFoldDB" id="A0A9N9DCF9"/>
<evidence type="ECO:0000313" key="1">
    <source>
        <dbReference type="EMBL" id="CAG8634838.1"/>
    </source>
</evidence>
<proteinExistence type="predicted"/>
<dbReference type="Proteomes" id="UP000789405">
    <property type="component" value="Unassembled WGS sequence"/>
</dbReference>
<comment type="caution">
    <text evidence="1">The sequence shown here is derived from an EMBL/GenBank/DDBJ whole genome shotgun (WGS) entry which is preliminary data.</text>
</comment>
<name>A0A9N9DCF9_9GLOM</name>
<evidence type="ECO:0000313" key="2">
    <source>
        <dbReference type="Proteomes" id="UP000789405"/>
    </source>
</evidence>
<sequence>MYPIINNLASQNHILNDPALIGDYQSENDSKNLTHNTITFKSFIKEMKKTFTHGDNEQLLGLSDRIDGLLKEYNIRKFEYLQIRNLRPIDSGGSAIVYSVYLLGQKYALKSLDVNANLNWDYKKFKIFLQETSSQC</sequence>
<keyword evidence="2" id="KW-1185">Reference proteome</keyword>
<organism evidence="1 2">
    <name type="scientific">Dentiscutata erythropus</name>
    <dbReference type="NCBI Taxonomy" id="1348616"/>
    <lineage>
        <taxon>Eukaryota</taxon>
        <taxon>Fungi</taxon>
        <taxon>Fungi incertae sedis</taxon>
        <taxon>Mucoromycota</taxon>
        <taxon>Glomeromycotina</taxon>
        <taxon>Glomeromycetes</taxon>
        <taxon>Diversisporales</taxon>
        <taxon>Gigasporaceae</taxon>
        <taxon>Dentiscutata</taxon>
    </lineage>
</organism>
<gene>
    <name evidence="1" type="ORF">DERYTH_LOCUS9340</name>
</gene>